<evidence type="ECO:0000259" key="2">
    <source>
        <dbReference type="Pfam" id="PF12863"/>
    </source>
</evidence>
<organism evidence="3 4">
    <name type="scientific">Methanocalculus taiwanensis</name>
    <dbReference type="NCBI Taxonomy" id="106207"/>
    <lineage>
        <taxon>Archaea</taxon>
        <taxon>Methanobacteriati</taxon>
        <taxon>Methanobacteriota</taxon>
        <taxon>Stenosarchaea group</taxon>
        <taxon>Methanomicrobia</taxon>
        <taxon>Methanomicrobiales</taxon>
        <taxon>Methanocalculaceae</taxon>
        <taxon>Methanocalculus</taxon>
    </lineage>
</organism>
<dbReference type="Pfam" id="PF12863">
    <property type="entry name" value="DUF3821"/>
    <property type="match status" value="1"/>
</dbReference>
<feature type="domain" description="DUF3821" evidence="2">
    <location>
        <begin position="38"/>
        <end position="230"/>
    </location>
</feature>
<dbReference type="EMBL" id="VOTZ01000023">
    <property type="protein sequence ID" value="MCQ1539275.1"/>
    <property type="molecule type" value="Genomic_DNA"/>
</dbReference>
<dbReference type="Proteomes" id="UP001524383">
    <property type="component" value="Unassembled WGS sequence"/>
</dbReference>
<evidence type="ECO:0000313" key="3">
    <source>
        <dbReference type="EMBL" id="MCQ1539275.1"/>
    </source>
</evidence>
<comment type="caution">
    <text evidence="3">The sequence shown here is derived from an EMBL/GenBank/DDBJ whole genome shotgun (WGS) entry which is preliminary data.</text>
</comment>
<evidence type="ECO:0000256" key="1">
    <source>
        <dbReference type="SAM" id="MobiDB-lite"/>
    </source>
</evidence>
<proteinExistence type="predicted"/>
<reference evidence="3 4" key="1">
    <citation type="submission" date="2019-08" db="EMBL/GenBank/DDBJ databases">
        <authorList>
            <person name="Chen S.-C."/>
            <person name="Lai M.-C."/>
            <person name="You Y.-T."/>
        </authorList>
    </citation>
    <scope>NUCLEOTIDE SEQUENCE [LARGE SCALE GENOMIC DNA]</scope>
    <source>
        <strain evidence="3 4">P2F9704a</strain>
    </source>
</reference>
<sequence>MIMGNREIIRYWAIIWGICFLAFLQINPAMAAITDIPAGGTVFIGEEALNITACGVNDGDTLGWFTAGGIPATGNPTATIQVSDASSFYVAPQTFQGKTGTWYSMRTGNPAIMVADPNLSIRIYDVGYGQIDRTGLWVPMDFELQFRIETNLHAMALRPGVSGAPIEVRVNQQDGIEYSSLTNRAGVATPLFFAVDTNPYMTGSIWYPDAGYSRGEYDFYAFCNANRMKDNYEISGRTVTPKSGTIALSRTTTPTPTSPPVTVIPRTDSPVTPPTVETTKTPEPTPISTPEPTKLPTPEPTPAPLAFATSLGALAVITHLRLRNK</sequence>
<dbReference type="InterPro" id="IPR024277">
    <property type="entry name" value="DUF3821"/>
</dbReference>
<feature type="region of interest" description="Disordered" evidence="1">
    <location>
        <begin position="246"/>
        <end position="298"/>
    </location>
</feature>
<feature type="compositionally biased region" description="Pro residues" evidence="1">
    <location>
        <begin position="283"/>
        <end position="298"/>
    </location>
</feature>
<protein>
    <submittedName>
        <fullName evidence="3">DUF3821 domain-containing protein</fullName>
    </submittedName>
</protein>
<gene>
    <name evidence="3" type="ORF">FTO68_09815</name>
</gene>
<name>A0ABD4TN51_9EURY</name>
<evidence type="ECO:0000313" key="4">
    <source>
        <dbReference type="Proteomes" id="UP001524383"/>
    </source>
</evidence>
<dbReference type="AlphaFoldDB" id="A0ABD4TN51"/>
<keyword evidence="4" id="KW-1185">Reference proteome</keyword>
<accession>A0ABD4TN51</accession>
<feature type="compositionally biased region" description="Low complexity" evidence="1">
    <location>
        <begin position="249"/>
        <end position="282"/>
    </location>
</feature>